<name>A0ABS8STB4_DATST</name>
<organism evidence="1 2">
    <name type="scientific">Datura stramonium</name>
    <name type="common">Jimsonweed</name>
    <name type="synonym">Common thornapple</name>
    <dbReference type="NCBI Taxonomy" id="4076"/>
    <lineage>
        <taxon>Eukaryota</taxon>
        <taxon>Viridiplantae</taxon>
        <taxon>Streptophyta</taxon>
        <taxon>Embryophyta</taxon>
        <taxon>Tracheophyta</taxon>
        <taxon>Spermatophyta</taxon>
        <taxon>Magnoliopsida</taxon>
        <taxon>eudicotyledons</taxon>
        <taxon>Gunneridae</taxon>
        <taxon>Pentapetalae</taxon>
        <taxon>asterids</taxon>
        <taxon>lamiids</taxon>
        <taxon>Solanales</taxon>
        <taxon>Solanaceae</taxon>
        <taxon>Solanoideae</taxon>
        <taxon>Datureae</taxon>
        <taxon>Datura</taxon>
    </lineage>
</organism>
<feature type="non-terminal residue" evidence="1">
    <location>
        <position position="102"/>
    </location>
</feature>
<comment type="caution">
    <text evidence="1">The sequence shown here is derived from an EMBL/GenBank/DDBJ whole genome shotgun (WGS) entry which is preliminary data.</text>
</comment>
<evidence type="ECO:0000313" key="2">
    <source>
        <dbReference type="Proteomes" id="UP000823775"/>
    </source>
</evidence>
<dbReference type="EMBL" id="JACEIK010000749">
    <property type="protein sequence ID" value="MCD7461739.1"/>
    <property type="molecule type" value="Genomic_DNA"/>
</dbReference>
<proteinExistence type="predicted"/>
<evidence type="ECO:0000313" key="1">
    <source>
        <dbReference type="EMBL" id="MCD7461739.1"/>
    </source>
</evidence>
<accession>A0ABS8STB4</accession>
<keyword evidence="2" id="KW-1185">Reference proteome</keyword>
<protein>
    <submittedName>
        <fullName evidence="1">Uncharacterized protein</fullName>
    </submittedName>
</protein>
<sequence>MTPVEGHRIGGQRRVSGGQHKILTSLPIPVNVPVILARLLSGCYCPVTDHGKKVAGMQLGSRRDNCGVVVVVGGGAGGGGFFDDIEEDNVDDTLVLGVDDSV</sequence>
<gene>
    <name evidence="1" type="ORF">HAX54_046918</name>
</gene>
<dbReference type="Proteomes" id="UP000823775">
    <property type="component" value="Unassembled WGS sequence"/>
</dbReference>
<reference evidence="1 2" key="1">
    <citation type="journal article" date="2021" name="BMC Genomics">
        <title>Datura genome reveals duplications of psychoactive alkaloid biosynthetic genes and high mutation rate following tissue culture.</title>
        <authorList>
            <person name="Rajewski A."/>
            <person name="Carter-House D."/>
            <person name="Stajich J."/>
            <person name="Litt A."/>
        </authorList>
    </citation>
    <scope>NUCLEOTIDE SEQUENCE [LARGE SCALE GENOMIC DNA]</scope>
    <source>
        <strain evidence="1">AR-01</strain>
    </source>
</reference>